<evidence type="ECO:0000313" key="1">
    <source>
        <dbReference type="EMBL" id="KPY34286.1"/>
    </source>
</evidence>
<dbReference type="PATRIC" id="fig|251707.3.peg.4745"/>
<protein>
    <submittedName>
        <fullName evidence="1">Uncharacterized protein</fullName>
    </submittedName>
</protein>
<comment type="caution">
    <text evidence="1">The sequence shown here is derived from an EMBL/GenBank/DDBJ whole genome shotgun (WGS) entry which is preliminary data.</text>
</comment>
<reference evidence="1 2" key="1">
    <citation type="submission" date="2015-09" db="EMBL/GenBank/DDBJ databases">
        <title>Genome announcement of multiple Pseudomonas syringae strains.</title>
        <authorList>
            <person name="Thakur S."/>
            <person name="Wang P.W."/>
            <person name="Gong Y."/>
            <person name="Weir B.S."/>
            <person name="Guttman D.S."/>
        </authorList>
    </citation>
    <scope>NUCLEOTIDE SEQUENCE [LARGE SCALE GENOMIC DNA]</scope>
    <source>
        <strain evidence="1 2">ICMP3956</strain>
    </source>
</reference>
<dbReference type="EMBL" id="LJRC01000190">
    <property type="protein sequence ID" value="KPY34286.1"/>
    <property type="molecule type" value="Genomic_DNA"/>
</dbReference>
<dbReference type="RefSeq" id="WP_057410021.1">
    <property type="nucleotide sequence ID" value="NZ_LJRC01000190.1"/>
</dbReference>
<dbReference type="GeneID" id="47765332"/>
<dbReference type="AlphaFoldDB" id="A0A0P9Y9Q9"/>
<evidence type="ECO:0000313" key="2">
    <source>
        <dbReference type="Proteomes" id="UP000050562"/>
    </source>
</evidence>
<organism evidence="1 2">
    <name type="scientific">Pseudomonas syringae pv. primulae</name>
    <dbReference type="NCBI Taxonomy" id="251707"/>
    <lineage>
        <taxon>Bacteria</taxon>
        <taxon>Pseudomonadati</taxon>
        <taxon>Pseudomonadota</taxon>
        <taxon>Gammaproteobacteria</taxon>
        <taxon>Pseudomonadales</taxon>
        <taxon>Pseudomonadaceae</taxon>
        <taxon>Pseudomonas</taxon>
    </lineage>
</organism>
<sequence>MMKSTCYDDEAAIRYRQFTDQIINEVSAILFSVRTLENRFSLISQSVAQTIETLSRHDQDLPALIARRDLRRFLTSLEALKDKVRLNLTLVIQSARASIRLTLQQLDELSGSENIAVDTQRQARLLECIAVLNRLDHELVNAAIT</sequence>
<gene>
    <name evidence="1" type="ORF">ALO52_03627</name>
</gene>
<accession>A0A0P9Y9Q9</accession>
<proteinExistence type="predicted"/>
<name>A0A0P9Y9Q9_9PSED</name>
<dbReference type="Proteomes" id="UP000050562">
    <property type="component" value="Unassembled WGS sequence"/>
</dbReference>